<dbReference type="EC" id="2.7.7.7" evidence="3 13"/>
<evidence type="ECO:0000256" key="11">
    <source>
        <dbReference type="ARBA" id="ARBA00023204"/>
    </source>
</evidence>
<evidence type="ECO:0000256" key="6">
    <source>
        <dbReference type="ARBA" id="ARBA00022679"/>
    </source>
</evidence>
<evidence type="ECO:0000256" key="10">
    <source>
        <dbReference type="ARBA" id="ARBA00022932"/>
    </source>
</evidence>
<dbReference type="SMART" id="SM00481">
    <property type="entry name" value="POLIIIAc"/>
    <property type="match status" value="1"/>
</dbReference>
<keyword evidence="16" id="KW-1185">Reference proteome</keyword>
<dbReference type="Gene3D" id="3.20.20.140">
    <property type="entry name" value="Metal-dependent hydrolases"/>
    <property type="match status" value="1"/>
</dbReference>
<keyword evidence="10 13" id="KW-0239">DNA-directed DNA polymerase</keyword>
<reference evidence="15" key="1">
    <citation type="submission" date="2021-02" db="EMBL/GenBank/DDBJ databases">
        <title>PHA producing bacteria isolated from coastal sediment in Guangdong, Shenzhen.</title>
        <authorList>
            <person name="Zheng W."/>
            <person name="Yu S."/>
            <person name="Huang Y."/>
        </authorList>
    </citation>
    <scope>NUCLEOTIDE SEQUENCE</scope>
    <source>
        <strain evidence="15">TN14-10</strain>
    </source>
</reference>
<dbReference type="Pfam" id="PF14579">
    <property type="entry name" value="HHH_6"/>
    <property type="match status" value="1"/>
</dbReference>
<dbReference type="PANTHER" id="PTHR32294">
    <property type="entry name" value="DNA POLYMERASE III SUBUNIT ALPHA"/>
    <property type="match status" value="1"/>
</dbReference>
<proteinExistence type="inferred from homology"/>
<dbReference type="Pfam" id="PF17657">
    <property type="entry name" value="DNA_pol3_finger"/>
    <property type="match status" value="1"/>
</dbReference>
<evidence type="ECO:0000256" key="12">
    <source>
        <dbReference type="ARBA" id="ARBA00049244"/>
    </source>
</evidence>
<dbReference type="Proteomes" id="UP000664303">
    <property type="component" value="Unassembled WGS sequence"/>
</dbReference>
<keyword evidence="11 13" id="KW-0234">DNA repair</keyword>
<dbReference type="Pfam" id="PF01336">
    <property type="entry name" value="tRNA_anti-codon"/>
    <property type="match status" value="1"/>
</dbReference>
<keyword evidence="6 13" id="KW-0808">Transferase</keyword>
<dbReference type="GO" id="GO:0005737">
    <property type="term" value="C:cytoplasm"/>
    <property type="evidence" value="ECO:0007669"/>
    <property type="project" value="UniProtKB-SubCell"/>
</dbReference>
<dbReference type="InterPro" id="IPR003141">
    <property type="entry name" value="Pol/His_phosphatase_N"/>
</dbReference>
<accession>A0A939IP25</accession>
<dbReference type="HAMAP" id="MF_01902">
    <property type="entry name" value="DNApol_error_prone"/>
    <property type="match status" value="1"/>
</dbReference>
<dbReference type="EMBL" id="JAFKCZ010000026">
    <property type="protein sequence ID" value="MBN7799155.1"/>
    <property type="molecule type" value="Genomic_DNA"/>
</dbReference>
<dbReference type="AlphaFoldDB" id="A0A939IP25"/>
<sequence length="1038" mass="115411">MASLPEGPPAYAELAAISNFSFLRGASHPHELVERAHALGYRALALADECSLAGVVRAHVRARELGLQLIVGSLLRVGEDCRLLALVTDRQAYAELSGLITLARRRCPKGRYQLRMQDLRFRLKRCLIIWLPDKQGAGDTLGAELRRSFEGRLWIGVSRRFADGEAEHWRRLQRLARDHRLPLVACGEVEMHCRRRKPLHDVLAAIRLGRPVQALGTALGGNAEACLRSRVELARLYPPALLAQTLAIAGRCDFSLDELKYQYPAELVPAGLEAIGYLRQLAQEGARRRWPRGVPGAVHRSLERELALIEELGYEYFFLTVHDVVRFAREQGILCQGRGSAANSVVCYCLHITEVSPEQIDVLFERFISKERNEPPDIDVDFESQRREEVIQYIYGKYSRKRAALAATVITYRTRSAVRDVGKALGFSLEQVDRLAKSLAWWDRGRDLARQVADMAADGDGHRAQLLVDLVQEIQGFPRHLSQHVGGFVIAQDQVSDLVPLENAAMPERTIIQWDKDDLESLGLLKVDVLSLGMLSALRRALELVSRYEPRIRSLGDIPREDPATYAMLCRADAIGVFQVESRAQMSMLPRLKPRCFYDLVIEIAIVRPGPIQGDMVQPYLKRRNGLETEEPASEALHAVLRKTLGVPIFQEQAIRIAMVAAGFSGGEADRLRRAMASWGKNGNLLQFEDKFIQGMLDNGYSRDYANRLFEQIKGFGGYGFPESHSASFALLCYFSSWLKCHHPAAFYCALLNSQPMGFYSPSQLIQDARRHDIAVLPVDVQHSQWENSLEGAAPPALRLGLNRVSGLGEAVGQRIVAARGEEGFRDPRDLARRARVPGPQLQLLAAADALRSISGHRHQSHWDVAGIEDSRPLLYQEGGQEGGEEGGPGTQAVRLAAPSLAQNIAADYRTTGLSLRPHPMALLRAQPPFNRCTPQAGLAGLGNGRFVRVAGIVTGRQRPGTARGTLFLTLEDETGNINVIVWKRSQEHFREALLGAQLLLVKGVVETDGEVVHVIAGSLHDYSHSMRGFQVRSRDFH</sequence>
<evidence type="ECO:0000256" key="5">
    <source>
        <dbReference type="ARBA" id="ARBA00022490"/>
    </source>
</evidence>
<keyword evidence="7 13" id="KW-0548">Nucleotidyltransferase</keyword>
<evidence type="ECO:0000313" key="15">
    <source>
        <dbReference type="EMBL" id="MBN7799155.1"/>
    </source>
</evidence>
<keyword evidence="9 13" id="KW-0227">DNA damage</keyword>
<comment type="caution">
    <text evidence="15">The sequence shown here is derived from an EMBL/GenBank/DDBJ whole genome shotgun (WGS) entry which is preliminary data.</text>
</comment>
<dbReference type="GO" id="GO:0008408">
    <property type="term" value="F:3'-5' exonuclease activity"/>
    <property type="evidence" value="ECO:0007669"/>
    <property type="project" value="InterPro"/>
</dbReference>
<evidence type="ECO:0000256" key="1">
    <source>
        <dbReference type="ARBA" id="ARBA00004496"/>
    </source>
</evidence>
<protein>
    <recommendedName>
        <fullName evidence="4 13">Error-prone DNA polymerase</fullName>
        <ecNumber evidence="3 13">2.7.7.7</ecNumber>
    </recommendedName>
</protein>
<dbReference type="NCBIfam" id="TIGR00594">
    <property type="entry name" value="polc"/>
    <property type="match status" value="1"/>
</dbReference>
<comment type="similarity">
    <text evidence="2 13">Belongs to the DNA polymerase type-C family. DnaE2 subfamily.</text>
</comment>
<name>A0A939IP25_9GAMM</name>
<dbReference type="InterPro" id="IPR004365">
    <property type="entry name" value="NA-bd_OB_tRNA"/>
</dbReference>
<gene>
    <name evidence="13" type="primary">dnaE2</name>
    <name evidence="15" type="ORF">JYP50_21330</name>
</gene>
<dbReference type="CDD" id="cd07434">
    <property type="entry name" value="PHP_PolIIIA_DnaE2"/>
    <property type="match status" value="1"/>
</dbReference>
<evidence type="ECO:0000256" key="4">
    <source>
        <dbReference type="ARBA" id="ARBA00017273"/>
    </source>
</evidence>
<dbReference type="GO" id="GO:0003676">
    <property type="term" value="F:nucleic acid binding"/>
    <property type="evidence" value="ECO:0007669"/>
    <property type="project" value="InterPro"/>
</dbReference>
<dbReference type="NCBIfam" id="NF004225">
    <property type="entry name" value="PRK05672.1"/>
    <property type="match status" value="1"/>
</dbReference>
<evidence type="ECO:0000256" key="8">
    <source>
        <dbReference type="ARBA" id="ARBA00022705"/>
    </source>
</evidence>
<dbReference type="GO" id="GO:0003887">
    <property type="term" value="F:DNA-directed DNA polymerase activity"/>
    <property type="evidence" value="ECO:0007669"/>
    <property type="project" value="UniProtKB-UniRule"/>
</dbReference>
<dbReference type="Pfam" id="PF07733">
    <property type="entry name" value="DNA_pol3_alpha"/>
    <property type="match status" value="1"/>
</dbReference>
<keyword evidence="5 13" id="KW-0963">Cytoplasm</keyword>
<evidence type="ECO:0000259" key="14">
    <source>
        <dbReference type="SMART" id="SM00481"/>
    </source>
</evidence>
<dbReference type="PANTHER" id="PTHR32294:SF4">
    <property type="entry name" value="ERROR-PRONE DNA POLYMERASE"/>
    <property type="match status" value="1"/>
</dbReference>
<evidence type="ECO:0000256" key="3">
    <source>
        <dbReference type="ARBA" id="ARBA00012417"/>
    </source>
</evidence>
<comment type="subcellular location">
    <subcellularLocation>
        <location evidence="1 13">Cytoplasm</location>
    </subcellularLocation>
</comment>
<evidence type="ECO:0000313" key="16">
    <source>
        <dbReference type="Proteomes" id="UP000664303"/>
    </source>
</evidence>
<dbReference type="Gene3D" id="1.10.150.870">
    <property type="match status" value="1"/>
</dbReference>
<evidence type="ECO:0000256" key="9">
    <source>
        <dbReference type="ARBA" id="ARBA00022763"/>
    </source>
</evidence>
<dbReference type="RefSeq" id="WP_206562603.1">
    <property type="nucleotide sequence ID" value="NZ_JAFKCZ010000026.1"/>
</dbReference>
<dbReference type="InterPro" id="IPR040982">
    <property type="entry name" value="DNA_pol3_finger"/>
</dbReference>
<dbReference type="InterPro" id="IPR011708">
    <property type="entry name" value="DNA_pol3_alpha_NTPase_dom"/>
</dbReference>
<evidence type="ECO:0000256" key="7">
    <source>
        <dbReference type="ARBA" id="ARBA00022695"/>
    </source>
</evidence>
<keyword evidence="8 13" id="KW-0235">DNA replication</keyword>
<evidence type="ECO:0000256" key="13">
    <source>
        <dbReference type="HAMAP-Rule" id="MF_01902"/>
    </source>
</evidence>
<dbReference type="InterPro" id="IPR004805">
    <property type="entry name" value="DnaE2/DnaE/PolC"/>
</dbReference>
<organism evidence="15 16">
    <name type="scientific">Parahaliea mediterranea</name>
    <dbReference type="NCBI Taxonomy" id="651086"/>
    <lineage>
        <taxon>Bacteria</taxon>
        <taxon>Pseudomonadati</taxon>
        <taxon>Pseudomonadota</taxon>
        <taxon>Gammaproteobacteria</taxon>
        <taxon>Cellvibrionales</taxon>
        <taxon>Halieaceae</taxon>
        <taxon>Parahaliea</taxon>
    </lineage>
</organism>
<feature type="domain" description="Polymerase/histidinol phosphatase N-terminal" evidence="14">
    <location>
        <begin position="12"/>
        <end position="79"/>
    </location>
</feature>
<dbReference type="GO" id="GO:0006260">
    <property type="term" value="P:DNA replication"/>
    <property type="evidence" value="ECO:0007669"/>
    <property type="project" value="UniProtKB-KW"/>
</dbReference>
<comment type="catalytic activity">
    <reaction evidence="12 13">
        <text>DNA(n) + a 2'-deoxyribonucleoside 5'-triphosphate = DNA(n+1) + diphosphate</text>
        <dbReference type="Rhea" id="RHEA:22508"/>
        <dbReference type="Rhea" id="RHEA-COMP:17339"/>
        <dbReference type="Rhea" id="RHEA-COMP:17340"/>
        <dbReference type="ChEBI" id="CHEBI:33019"/>
        <dbReference type="ChEBI" id="CHEBI:61560"/>
        <dbReference type="ChEBI" id="CHEBI:173112"/>
        <dbReference type="EC" id="2.7.7.7"/>
    </reaction>
</comment>
<dbReference type="InterPro" id="IPR004013">
    <property type="entry name" value="PHP_dom"/>
</dbReference>
<dbReference type="InterPro" id="IPR023073">
    <property type="entry name" value="DnaE2"/>
</dbReference>
<dbReference type="InterPro" id="IPR029460">
    <property type="entry name" value="DNAPol_HHH"/>
</dbReference>
<comment type="function">
    <text evidence="13">DNA polymerase involved in damage-induced mutagenesis and translesion synthesis (TLS). It is not the major replicative DNA polymerase.</text>
</comment>
<dbReference type="Pfam" id="PF02811">
    <property type="entry name" value="PHP"/>
    <property type="match status" value="1"/>
</dbReference>
<dbReference type="CDD" id="cd04485">
    <property type="entry name" value="DnaE_OBF"/>
    <property type="match status" value="1"/>
</dbReference>
<dbReference type="GO" id="GO:0006281">
    <property type="term" value="P:DNA repair"/>
    <property type="evidence" value="ECO:0007669"/>
    <property type="project" value="UniProtKB-UniRule"/>
</dbReference>
<evidence type="ECO:0000256" key="2">
    <source>
        <dbReference type="ARBA" id="ARBA00007391"/>
    </source>
</evidence>